<keyword evidence="2" id="KW-1185">Reference proteome</keyword>
<evidence type="ECO:0000313" key="2">
    <source>
        <dbReference type="Proteomes" id="UP001500729"/>
    </source>
</evidence>
<organism evidence="1 2">
    <name type="scientific">Saccharopolyspora erythraea</name>
    <name type="common">Streptomyces erythraeus</name>
    <dbReference type="NCBI Taxonomy" id="1836"/>
    <lineage>
        <taxon>Bacteria</taxon>
        <taxon>Bacillati</taxon>
        <taxon>Actinomycetota</taxon>
        <taxon>Actinomycetes</taxon>
        <taxon>Pseudonocardiales</taxon>
        <taxon>Pseudonocardiaceae</taxon>
        <taxon>Saccharopolyspora</taxon>
    </lineage>
</organism>
<sequence>MSGPRHHSPGHVVVTAWTCPDCDVAGRTLPEASPECWNCGGPVVVTARPTVPQAETPLR</sequence>
<protein>
    <recommendedName>
        <fullName evidence="3">Small CPxCG-related zinc finger protein</fullName>
    </recommendedName>
</protein>
<reference evidence="2" key="1">
    <citation type="journal article" date="2019" name="Int. J. Syst. Evol. Microbiol.">
        <title>The Global Catalogue of Microorganisms (GCM) 10K type strain sequencing project: providing services to taxonomists for standard genome sequencing and annotation.</title>
        <authorList>
            <consortium name="The Broad Institute Genomics Platform"/>
            <consortium name="The Broad Institute Genome Sequencing Center for Infectious Disease"/>
            <person name="Wu L."/>
            <person name="Ma J."/>
        </authorList>
    </citation>
    <scope>NUCLEOTIDE SEQUENCE [LARGE SCALE GENOMIC DNA]</scope>
    <source>
        <strain evidence="2">JCM 10303</strain>
    </source>
</reference>
<evidence type="ECO:0008006" key="3">
    <source>
        <dbReference type="Google" id="ProtNLM"/>
    </source>
</evidence>
<dbReference type="RefSeq" id="WP_143538100.1">
    <property type="nucleotide sequence ID" value="NZ_BAAAGS010000008.1"/>
</dbReference>
<comment type="caution">
    <text evidence="1">The sequence shown here is derived from an EMBL/GenBank/DDBJ whole genome shotgun (WGS) entry which is preliminary data.</text>
</comment>
<gene>
    <name evidence="1" type="ORF">GCM10009533_17530</name>
</gene>
<dbReference type="EMBL" id="BAAAGS010000008">
    <property type="protein sequence ID" value="GAA0518884.1"/>
    <property type="molecule type" value="Genomic_DNA"/>
</dbReference>
<evidence type="ECO:0000313" key="1">
    <source>
        <dbReference type="EMBL" id="GAA0518884.1"/>
    </source>
</evidence>
<name>A0ABP3MH96_SACER</name>
<accession>A0ABP3MH96</accession>
<dbReference type="Proteomes" id="UP001500729">
    <property type="component" value="Unassembled WGS sequence"/>
</dbReference>
<proteinExistence type="predicted"/>